<proteinExistence type="predicted"/>
<evidence type="ECO:0000313" key="1">
    <source>
        <dbReference type="EMBL" id="GAI52737.1"/>
    </source>
</evidence>
<comment type="caution">
    <text evidence="1">The sequence shown here is derived from an EMBL/GenBank/DDBJ whole genome shotgun (WGS) entry which is preliminary data.</text>
</comment>
<dbReference type="EMBL" id="BARV01037629">
    <property type="protein sequence ID" value="GAI52737.1"/>
    <property type="molecule type" value="Genomic_DNA"/>
</dbReference>
<reference evidence="1" key="1">
    <citation type="journal article" date="2014" name="Front. Microbiol.">
        <title>High frequency of phylogenetically diverse reductive dehalogenase-homologous genes in deep subseafloor sedimentary metagenomes.</title>
        <authorList>
            <person name="Kawai M."/>
            <person name="Futagami T."/>
            <person name="Toyoda A."/>
            <person name="Takaki Y."/>
            <person name="Nishi S."/>
            <person name="Hori S."/>
            <person name="Arai W."/>
            <person name="Tsubouchi T."/>
            <person name="Morono Y."/>
            <person name="Uchiyama I."/>
            <person name="Ito T."/>
            <person name="Fujiyama A."/>
            <person name="Inagaki F."/>
            <person name="Takami H."/>
        </authorList>
    </citation>
    <scope>NUCLEOTIDE SEQUENCE</scope>
    <source>
        <strain evidence="1">Expedition CK06-06</strain>
    </source>
</reference>
<accession>X1P8V4</accession>
<protein>
    <submittedName>
        <fullName evidence="1">Uncharacterized protein</fullName>
    </submittedName>
</protein>
<gene>
    <name evidence="1" type="ORF">S06H3_58170</name>
</gene>
<dbReference type="AlphaFoldDB" id="X1P8V4"/>
<sequence length="64" mass="7476">MLDQVIKFSNGMVMCFDENGEQMPEYQGRYEEVKDKILADAPQSARFFRAKWGVSSGEIPREEW</sequence>
<organism evidence="1">
    <name type="scientific">marine sediment metagenome</name>
    <dbReference type="NCBI Taxonomy" id="412755"/>
    <lineage>
        <taxon>unclassified sequences</taxon>
        <taxon>metagenomes</taxon>
        <taxon>ecological metagenomes</taxon>
    </lineage>
</organism>
<name>X1P8V4_9ZZZZ</name>